<proteinExistence type="predicted"/>
<dbReference type="EnsemblProtists" id="EKX49298">
    <property type="protein sequence ID" value="EKX49298"/>
    <property type="gene ID" value="GUITHDRAFT_104828"/>
</dbReference>
<reference evidence="3" key="2">
    <citation type="submission" date="2012-11" db="EMBL/GenBank/DDBJ databases">
        <authorList>
            <person name="Kuo A."/>
            <person name="Curtis B.A."/>
            <person name="Tanifuji G."/>
            <person name="Burki F."/>
            <person name="Gruber A."/>
            <person name="Irimia M."/>
            <person name="Maruyama S."/>
            <person name="Arias M.C."/>
            <person name="Ball S.G."/>
            <person name="Gile G.H."/>
            <person name="Hirakawa Y."/>
            <person name="Hopkins J.F."/>
            <person name="Rensing S.A."/>
            <person name="Schmutz J."/>
            <person name="Symeonidi A."/>
            <person name="Elias M."/>
            <person name="Eveleigh R.J."/>
            <person name="Herman E.K."/>
            <person name="Klute M.J."/>
            <person name="Nakayama T."/>
            <person name="Obornik M."/>
            <person name="Reyes-Prieto A."/>
            <person name="Armbrust E.V."/>
            <person name="Aves S.J."/>
            <person name="Beiko R.G."/>
            <person name="Coutinho P."/>
            <person name="Dacks J.B."/>
            <person name="Durnford D.G."/>
            <person name="Fast N.M."/>
            <person name="Green B.R."/>
            <person name="Grisdale C."/>
            <person name="Hempe F."/>
            <person name="Henrissat B."/>
            <person name="Hoppner M.P."/>
            <person name="Ishida K.-I."/>
            <person name="Kim E."/>
            <person name="Koreny L."/>
            <person name="Kroth P.G."/>
            <person name="Liu Y."/>
            <person name="Malik S.-B."/>
            <person name="Maier U.G."/>
            <person name="McRose D."/>
            <person name="Mock T."/>
            <person name="Neilson J.A."/>
            <person name="Onodera N.T."/>
            <person name="Poole A.M."/>
            <person name="Pritham E.J."/>
            <person name="Richards T.A."/>
            <person name="Rocap G."/>
            <person name="Roy S.W."/>
            <person name="Sarai C."/>
            <person name="Schaack S."/>
            <person name="Shirato S."/>
            <person name="Slamovits C.H."/>
            <person name="Spencer D.F."/>
            <person name="Suzuki S."/>
            <person name="Worden A.Z."/>
            <person name="Zauner S."/>
            <person name="Barry K."/>
            <person name="Bell C."/>
            <person name="Bharti A.K."/>
            <person name="Crow J.A."/>
            <person name="Grimwood J."/>
            <person name="Kramer R."/>
            <person name="Lindquist E."/>
            <person name="Lucas S."/>
            <person name="Salamov A."/>
            <person name="McFadden G.I."/>
            <person name="Lane C.E."/>
            <person name="Keeling P.J."/>
            <person name="Gray M.W."/>
            <person name="Grigoriev I.V."/>
            <person name="Archibald J.M."/>
        </authorList>
    </citation>
    <scope>NUCLEOTIDE SEQUENCE</scope>
    <source>
        <strain evidence="3">CCMP2712</strain>
    </source>
</reference>
<gene>
    <name evidence="1" type="ORF">GUITHDRAFT_104828</name>
</gene>
<dbReference type="KEGG" id="gtt:GUITHDRAFT_104828"/>
<dbReference type="RefSeq" id="XP_005836278.1">
    <property type="nucleotide sequence ID" value="XM_005836221.1"/>
</dbReference>
<dbReference type="AlphaFoldDB" id="L1JML5"/>
<evidence type="ECO:0000313" key="3">
    <source>
        <dbReference type="Proteomes" id="UP000011087"/>
    </source>
</evidence>
<reference evidence="2" key="3">
    <citation type="submission" date="2016-03" db="UniProtKB">
        <authorList>
            <consortium name="EnsemblProtists"/>
        </authorList>
    </citation>
    <scope>IDENTIFICATION</scope>
</reference>
<keyword evidence="3" id="KW-1185">Reference proteome</keyword>
<evidence type="ECO:0000313" key="1">
    <source>
        <dbReference type="EMBL" id="EKX49298.1"/>
    </source>
</evidence>
<sequence>MRKNTSEVDDAWNLRELELLQQISMLEARLLAAEDASVSIDCLPAGPDEKQTENAMSNSLLQAGLLDKLLEDASKWRMHALVGSNLLRACPHVEESPVLHRSSPSVSSFFSPAGTAAEVASPSTNLKRQSLVKKLASKFQVFMPGRHSEGKKFARKGINKENRSVAHLRVSSPQDFSRPGHHRVALMPLQLASSPYASSPKPYE</sequence>
<reference evidence="1 3" key="1">
    <citation type="journal article" date="2012" name="Nature">
        <title>Algal genomes reveal evolutionary mosaicism and the fate of nucleomorphs.</title>
        <authorList>
            <consortium name="DOE Joint Genome Institute"/>
            <person name="Curtis B.A."/>
            <person name="Tanifuji G."/>
            <person name="Burki F."/>
            <person name="Gruber A."/>
            <person name="Irimia M."/>
            <person name="Maruyama S."/>
            <person name="Arias M.C."/>
            <person name="Ball S.G."/>
            <person name="Gile G.H."/>
            <person name="Hirakawa Y."/>
            <person name="Hopkins J.F."/>
            <person name="Kuo A."/>
            <person name="Rensing S.A."/>
            <person name="Schmutz J."/>
            <person name="Symeonidi A."/>
            <person name="Elias M."/>
            <person name="Eveleigh R.J."/>
            <person name="Herman E.K."/>
            <person name="Klute M.J."/>
            <person name="Nakayama T."/>
            <person name="Obornik M."/>
            <person name="Reyes-Prieto A."/>
            <person name="Armbrust E.V."/>
            <person name="Aves S.J."/>
            <person name="Beiko R.G."/>
            <person name="Coutinho P."/>
            <person name="Dacks J.B."/>
            <person name="Durnford D.G."/>
            <person name="Fast N.M."/>
            <person name="Green B.R."/>
            <person name="Grisdale C.J."/>
            <person name="Hempel F."/>
            <person name="Henrissat B."/>
            <person name="Hoppner M.P."/>
            <person name="Ishida K."/>
            <person name="Kim E."/>
            <person name="Koreny L."/>
            <person name="Kroth P.G."/>
            <person name="Liu Y."/>
            <person name="Malik S.B."/>
            <person name="Maier U.G."/>
            <person name="McRose D."/>
            <person name="Mock T."/>
            <person name="Neilson J.A."/>
            <person name="Onodera N.T."/>
            <person name="Poole A.M."/>
            <person name="Pritham E.J."/>
            <person name="Richards T.A."/>
            <person name="Rocap G."/>
            <person name="Roy S.W."/>
            <person name="Sarai C."/>
            <person name="Schaack S."/>
            <person name="Shirato S."/>
            <person name="Slamovits C.H."/>
            <person name="Spencer D.F."/>
            <person name="Suzuki S."/>
            <person name="Worden A.Z."/>
            <person name="Zauner S."/>
            <person name="Barry K."/>
            <person name="Bell C."/>
            <person name="Bharti A.K."/>
            <person name="Crow J.A."/>
            <person name="Grimwood J."/>
            <person name="Kramer R."/>
            <person name="Lindquist E."/>
            <person name="Lucas S."/>
            <person name="Salamov A."/>
            <person name="McFadden G.I."/>
            <person name="Lane C.E."/>
            <person name="Keeling P.J."/>
            <person name="Gray M.W."/>
            <person name="Grigoriev I.V."/>
            <person name="Archibald J.M."/>
        </authorList>
    </citation>
    <scope>NUCLEOTIDE SEQUENCE</scope>
    <source>
        <strain evidence="1 3">CCMP2712</strain>
    </source>
</reference>
<dbReference type="Proteomes" id="UP000011087">
    <property type="component" value="Unassembled WGS sequence"/>
</dbReference>
<dbReference type="EMBL" id="JH992982">
    <property type="protein sequence ID" value="EKX49298.1"/>
    <property type="molecule type" value="Genomic_DNA"/>
</dbReference>
<accession>L1JML5</accession>
<dbReference type="HOGENOM" id="CLU_1345424_0_0_1"/>
<evidence type="ECO:0000313" key="2">
    <source>
        <dbReference type="EnsemblProtists" id="EKX49298"/>
    </source>
</evidence>
<dbReference type="PaxDb" id="55529-EKX49298"/>
<dbReference type="GeneID" id="17306028"/>
<protein>
    <submittedName>
        <fullName evidence="1 2">Uncharacterized protein</fullName>
    </submittedName>
</protein>
<organism evidence="1">
    <name type="scientific">Guillardia theta (strain CCMP2712)</name>
    <name type="common">Cryptophyte</name>
    <dbReference type="NCBI Taxonomy" id="905079"/>
    <lineage>
        <taxon>Eukaryota</taxon>
        <taxon>Cryptophyceae</taxon>
        <taxon>Pyrenomonadales</taxon>
        <taxon>Geminigeraceae</taxon>
        <taxon>Guillardia</taxon>
    </lineage>
</organism>
<name>L1JML5_GUITC</name>